<dbReference type="Proteomes" id="UP000064967">
    <property type="component" value="Chromosome"/>
</dbReference>
<dbReference type="AlphaFoldDB" id="A0A0K1Q1G4"/>
<reference evidence="1 2" key="1">
    <citation type="submission" date="2015-08" db="EMBL/GenBank/DDBJ databases">
        <authorList>
            <person name="Babu N.S."/>
            <person name="Beckwith C.J."/>
            <person name="Beseler K.G."/>
            <person name="Brison A."/>
            <person name="Carone J.V."/>
            <person name="Caskin T.P."/>
            <person name="Diamond M."/>
            <person name="Durham M.E."/>
            <person name="Foxe J.M."/>
            <person name="Go M."/>
            <person name="Henderson B.A."/>
            <person name="Jones I.B."/>
            <person name="McGettigan J.A."/>
            <person name="Micheletti S.J."/>
            <person name="Nasrallah M.E."/>
            <person name="Ortiz D."/>
            <person name="Piller C.R."/>
            <person name="Privatt S.R."/>
            <person name="Schneider S.L."/>
            <person name="Sharp S."/>
            <person name="Smith T.C."/>
            <person name="Stanton J.D."/>
            <person name="Ullery H.E."/>
            <person name="Wilson R.J."/>
            <person name="Serrano M.G."/>
            <person name="Buck G."/>
            <person name="Lee V."/>
            <person name="Wang Y."/>
            <person name="Carvalho R."/>
            <person name="Voegtly L."/>
            <person name="Shi R."/>
            <person name="Duckworth R."/>
            <person name="Johnson A."/>
            <person name="Loviza R."/>
            <person name="Walstead R."/>
            <person name="Shah Z."/>
            <person name="Kiflezghi M."/>
            <person name="Wade K."/>
            <person name="Ball S.L."/>
            <person name="Bradley K.W."/>
            <person name="Asai D.J."/>
            <person name="Bowman C.A."/>
            <person name="Russell D.A."/>
            <person name="Pope W.H."/>
            <person name="Jacobs-Sera D."/>
            <person name="Hendrix R.W."/>
            <person name="Hatfull G.F."/>
        </authorList>
    </citation>
    <scope>NUCLEOTIDE SEQUENCE [LARGE SCALE GENOMIC DNA]</scope>
    <source>
        <strain evidence="1 2">DSM 27648</strain>
    </source>
</reference>
<name>A0A0K1Q1G4_9BACT</name>
<proteinExistence type="predicted"/>
<accession>A0A0K1Q1G4</accession>
<keyword evidence="2" id="KW-1185">Reference proteome</keyword>
<dbReference type="KEGG" id="llu:AKJ09_06241"/>
<dbReference type="EMBL" id="CP012333">
    <property type="protein sequence ID" value="AKU99577.1"/>
    <property type="molecule type" value="Genomic_DNA"/>
</dbReference>
<sequence>MAAESRPPFPSFSLQRAIQRARLGYGLDRRRRSCAELLLDRKWKRELDDRPDHPSRSALGR</sequence>
<protein>
    <submittedName>
        <fullName evidence="1">Uncharacterized protein</fullName>
    </submittedName>
</protein>
<gene>
    <name evidence="1" type="ORF">AKJ09_06241</name>
</gene>
<evidence type="ECO:0000313" key="1">
    <source>
        <dbReference type="EMBL" id="AKU99577.1"/>
    </source>
</evidence>
<evidence type="ECO:0000313" key="2">
    <source>
        <dbReference type="Proteomes" id="UP000064967"/>
    </source>
</evidence>
<organism evidence="1 2">
    <name type="scientific">Labilithrix luteola</name>
    <dbReference type="NCBI Taxonomy" id="1391654"/>
    <lineage>
        <taxon>Bacteria</taxon>
        <taxon>Pseudomonadati</taxon>
        <taxon>Myxococcota</taxon>
        <taxon>Polyangia</taxon>
        <taxon>Polyangiales</taxon>
        <taxon>Labilitrichaceae</taxon>
        <taxon>Labilithrix</taxon>
    </lineage>
</organism>
<dbReference type="STRING" id="1391654.AKJ09_06241"/>